<accession>J3L0P0</accession>
<name>J3L0P0_ORYBR</name>
<reference evidence="2" key="2">
    <citation type="submission" date="2013-04" db="UniProtKB">
        <authorList>
            <consortium name="EnsemblPlants"/>
        </authorList>
    </citation>
    <scope>IDENTIFICATION</scope>
</reference>
<organism evidence="2">
    <name type="scientific">Oryza brachyantha</name>
    <name type="common">malo sina</name>
    <dbReference type="NCBI Taxonomy" id="4533"/>
    <lineage>
        <taxon>Eukaryota</taxon>
        <taxon>Viridiplantae</taxon>
        <taxon>Streptophyta</taxon>
        <taxon>Embryophyta</taxon>
        <taxon>Tracheophyta</taxon>
        <taxon>Spermatophyta</taxon>
        <taxon>Magnoliopsida</taxon>
        <taxon>Liliopsida</taxon>
        <taxon>Poales</taxon>
        <taxon>Poaceae</taxon>
        <taxon>BOP clade</taxon>
        <taxon>Oryzoideae</taxon>
        <taxon>Oryzeae</taxon>
        <taxon>Oryzinae</taxon>
        <taxon>Oryza</taxon>
    </lineage>
</organism>
<dbReference type="Gramene" id="OB01G27960.1">
    <property type="protein sequence ID" value="OB01G27960.1"/>
    <property type="gene ID" value="OB01G27960"/>
</dbReference>
<evidence type="ECO:0000313" key="3">
    <source>
        <dbReference type="Proteomes" id="UP000006038"/>
    </source>
</evidence>
<dbReference type="Proteomes" id="UP000006038">
    <property type="component" value="Chromosome 1"/>
</dbReference>
<protein>
    <submittedName>
        <fullName evidence="2">Uncharacterized protein</fullName>
    </submittedName>
</protein>
<evidence type="ECO:0000313" key="2">
    <source>
        <dbReference type="EnsemblPlants" id="OB01G27960.1"/>
    </source>
</evidence>
<sequence length="132" mass="14132">MGRFKSFLPLLPQIPCAAADFSCTLWFPLLRSHTQPCFTLPIHALDSFFLHALISRTLICCSSQRMDRVSGSMQGSSSPAAHGAVTSAPAAGDANHQLSSFSLGNNIKKPSIGTAFIASSGTKTKKLCEKYK</sequence>
<proteinExistence type="predicted"/>
<dbReference type="HOGENOM" id="CLU_1920322_0_0_1"/>
<keyword evidence="3" id="KW-1185">Reference proteome</keyword>
<dbReference type="AlphaFoldDB" id="J3L0P0"/>
<dbReference type="EnsemblPlants" id="OB01G27960.1">
    <property type="protein sequence ID" value="OB01G27960.1"/>
    <property type="gene ID" value="OB01G27960"/>
</dbReference>
<feature type="region of interest" description="Disordered" evidence="1">
    <location>
        <begin position="71"/>
        <end position="92"/>
    </location>
</feature>
<reference evidence="2" key="1">
    <citation type="journal article" date="2013" name="Nat. Commun.">
        <title>Whole-genome sequencing of Oryza brachyantha reveals mechanisms underlying Oryza genome evolution.</title>
        <authorList>
            <person name="Chen J."/>
            <person name="Huang Q."/>
            <person name="Gao D."/>
            <person name="Wang J."/>
            <person name="Lang Y."/>
            <person name="Liu T."/>
            <person name="Li B."/>
            <person name="Bai Z."/>
            <person name="Luis Goicoechea J."/>
            <person name="Liang C."/>
            <person name="Chen C."/>
            <person name="Zhang W."/>
            <person name="Sun S."/>
            <person name="Liao Y."/>
            <person name="Zhang X."/>
            <person name="Yang L."/>
            <person name="Song C."/>
            <person name="Wang M."/>
            <person name="Shi J."/>
            <person name="Liu G."/>
            <person name="Liu J."/>
            <person name="Zhou H."/>
            <person name="Zhou W."/>
            <person name="Yu Q."/>
            <person name="An N."/>
            <person name="Chen Y."/>
            <person name="Cai Q."/>
            <person name="Wang B."/>
            <person name="Liu B."/>
            <person name="Min J."/>
            <person name="Huang Y."/>
            <person name="Wu H."/>
            <person name="Li Z."/>
            <person name="Zhang Y."/>
            <person name="Yin Y."/>
            <person name="Song W."/>
            <person name="Jiang J."/>
            <person name="Jackson S.A."/>
            <person name="Wing R.A."/>
            <person name="Wang J."/>
            <person name="Chen M."/>
        </authorList>
    </citation>
    <scope>NUCLEOTIDE SEQUENCE [LARGE SCALE GENOMIC DNA]</scope>
    <source>
        <strain evidence="2">cv. IRGC 101232</strain>
    </source>
</reference>
<evidence type="ECO:0000256" key="1">
    <source>
        <dbReference type="SAM" id="MobiDB-lite"/>
    </source>
</evidence>